<dbReference type="AlphaFoldDB" id="A0A942SUY9"/>
<evidence type="ECO:0000313" key="3">
    <source>
        <dbReference type="EMBL" id="MBS4180320.1"/>
    </source>
</evidence>
<accession>A0A942SUY9</accession>
<evidence type="ECO:0000256" key="2">
    <source>
        <dbReference type="SAM" id="Coils"/>
    </source>
</evidence>
<proteinExistence type="predicted"/>
<dbReference type="InterPro" id="IPR036679">
    <property type="entry name" value="FlgN-like_sf"/>
</dbReference>
<keyword evidence="3" id="KW-0969">Cilium</keyword>
<dbReference type="Proteomes" id="UP000677265">
    <property type="component" value="Unassembled WGS sequence"/>
</dbReference>
<organism evidence="3">
    <name type="scientific">Neobacillus citreus</name>
    <dbReference type="NCBI Taxonomy" id="2833578"/>
    <lineage>
        <taxon>Bacteria</taxon>
        <taxon>Bacillati</taxon>
        <taxon>Bacillota</taxon>
        <taxon>Bacilli</taxon>
        <taxon>Bacillales</taxon>
        <taxon>Bacillaceae</taxon>
        <taxon>Neobacillus</taxon>
    </lineage>
</organism>
<dbReference type="InterPro" id="IPR007809">
    <property type="entry name" value="FlgN-like"/>
</dbReference>
<comment type="caution">
    <text evidence="3">The sequence shown here is derived from an EMBL/GenBank/DDBJ whole genome shotgun (WGS) entry which is preliminary data.</text>
</comment>
<evidence type="ECO:0000256" key="1">
    <source>
        <dbReference type="ARBA" id="ARBA00022795"/>
    </source>
</evidence>
<protein>
    <submittedName>
        <fullName evidence="3">Flagellar protein FlgN</fullName>
    </submittedName>
</protein>
<dbReference type="EMBL" id="JAGYPE010000001">
    <property type="protein sequence ID" value="MBS4180320.1"/>
    <property type="molecule type" value="Genomic_DNA"/>
</dbReference>
<keyword evidence="3" id="KW-0282">Flagellum</keyword>
<keyword evidence="2" id="KW-0175">Coiled coil</keyword>
<dbReference type="EMBL" id="JAGYPE020000025">
    <property type="protein sequence ID" value="MCH6266835.1"/>
    <property type="molecule type" value="Genomic_DNA"/>
</dbReference>
<sequence>MESLDKLTQVMVSLVDAHERLLGLAKEKQAVLIDGSGVEELQRFLYRESTLVDAIQKLEHQRLACVQEYSLRLGVKEESLTMVDLIKMQENTAVKAGLKAITEKLRVLINEISQVNNSNQQLIQTSLSYIQYSLEMLVQKQPAIGYGPNAGSRYASLLDARI</sequence>
<gene>
    <name evidence="4" type="ORF">KHB02_015000</name>
    <name evidence="3" type="ORF">KHB02_02835</name>
</gene>
<dbReference type="RefSeq" id="WP_213140317.1">
    <property type="nucleotide sequence ID" value="NZ_JAGYPE020000025.1"/>
</dbReference>
<dbReference type="GO" id="GO:0044780">
    <property type="term" value="P:bacterial-type flagellum assembly"/>
    <property type="evidence" value="ECO:0007669"/>
    <property type="project" value="InterPro"/>
</dbReference>
<keyword evidence="3" id="KW-0966">Cell projection</keyword>
<name>A0A942SUY9_9BACI</name>
<evidence type="ECO:0000313" key="4">
    <source>
        <dbReference type="EMBL" id="MCH6266835.1"/>
    </source>
</evidence>
<keyword evidence="1" id="KW-1005">Bacterial flagellum biogenesis</keyword>
<dbReference type="Gene3D" id="1.20.58.300">
    <property type="entry name" value="FlgN-like"/>
    <property type="match status" value="1"/>
</dbReference>
<reference evidence="3" key="1">
    <citation type="submission" date="2021-05" db="EMBL/GenBank/DDBJ databases">
        <title>Novel Bacillus species.</title>
        <authorList>
            <person name="Liu G."/>
        </authorList>
    </citation>
    <scope>NUCLEOTIDE SEQUENCE</scope>
    <source>
        <strain evidence="3 5">FJAT-50051</strain>
    </source>
</reference>
<keyword evidence="5" id="KW-1185">Reference proteome</keyword>
<dbReference type="Pfam" id="PF05130">
    <property type="entry name" value="FlgN"/>
    <property type="match status" value="1"/>
</dbReference>
<feature type="coiled-coil region" evidence="2">
    <location>
        <begin position="98"/>
        <end position="125"/>
    </location>
</feature>
<dbReference type="SUPFAM" id="SSF140566">
    <property type="entry name" value="FlgN-like"/>
    <property type="match status" value="1"/>
</dbReference>
<evidence type="ECO:0000313" key="5">
    <source>
        <dbReference type="Proteomes" id="UP000677265"/>
    </source>
</evidence>